<reference evidence="2 3" key="1">
    <citation type="submission" date="2019-06" db="EMBL/GenBank/DDBJ databases">
        <authorList>
            <person name="Palmer J.M."/>
        </authorList>
    </citation>
    <scope>NUCLEOTIDE SEQUENCE [LARGE SCALE GENOMIC DNA]</scope>
    <source>
        <strain evidence="2 3">TWF703</strain>
    </source>
</reference>
<dbReference type="InterPro" id="IPR031342">
    <property type="entry name" value="Mug163-like"/>
</dbReference>
<dbReference type="PANTHER" id="PTHR31094:SF2">
    <property type="entry name" value="RIKEN CDNA 2310061I04 GENE"/>
    <property type="match status" value="1"/>
</dbReference>
<sequence length="386" mass="42197">MHCFKPRRSLVLCRPCAFSTSSISQASALRIDTRQSVNVSVDTSIHHPLSENPQQHQQQSPEVWFPYNTSSMAPLQPAAPRSIVPPGVVVEEKVLGISYLPKKDNIFSVLSTRTVNGLTPFNGLLFSSTNAGSEKDKDPVSERTLNLGKTIDILKDRLPTLLQSPLPSEILSPSIALRLFPSTHPHLPSVSGRMAYIAALWTSPVVWGRIPGIKVRLEILSIRMVKGGNPIENEDDGPQNVAGERMIVKWRASGSPNGNGNGNGNGDTQPTTASTTSNTTPSSKSTEPKKEDPLSAVANSLPRFTLAGDFCGLFIFEFDDKGRIKTHIIEDVEEDRDEAVQQHSKVITLTEWLLKKAKNSLEEKSQVPGLAFERIWDGGRPHGTVS</sequence>
<protein>
    <submittedName>
        <fullName evidence="2">Uncharacterized protein</fullName>
    </submittedName>
</protein>
<dbReference type="PANTHER" id="PTHR31094">
    <property type="entry name" value="RIKEN CDNA 2310061I04 GENE"/>
    <property type="match status" value="1"/>
</dbReference>
<gene>
    <name evidence="2" type="ORF">TWF703_005015</name>
</gene>
<name>A0A7C8NLI1_ORBOL</name>
<evidence type="ECO:0000256" key="1">
    <source>
        <dbReference type="SAM" id="MobiDB-lite"/>
    </source>
</evidence>
<accession>A0A7C8NLI1</accession>
<dbReference type="AlphaFoldDB" id="A0A7C8NLI1"/>
<dbReference type="Proteomes" id="UP000480548">
    <property type="component" value="Unassembled WGS sequence"/>
</dbReference>
<evidence type="ECO:0000313" key="2">
    <source>
        <dbReference type="EMBL" id="KAF3137590.1"/>
    </source>
</evidence>
<feature type="region of interest" description="Disordered" evidence="1">
    <location>
        <begin position="251"/>
        <end position="294"/>
    </location>
</feature>
<evidence type="ECO:0000313" key="3">
    <source>
        <dbReference type="Proteomes" id="UP000480548"/>
    </source>
</evidence>
<dbReference type="EMBL" id="WIQZ01000025">
    <property type="protein sequence ID" value="KAF3137590.1"/>
    <property type="molecule type" value="Genomic_DNA"/>
</dbReference>
<dbReference type="Pfam" id="PF17119">
    <property type="entry name" value="MMU163"/>
    <property type="match status" value="1"/>
</dbReference>
<organism evidence="2 3">
    <name type="scientific">Orbilia oligospora</name>
    <name type="common">Nematode-trapping fungus</name>
    <name type="synonym">Arthrobotrys oligospora</name>
    <dbReference type="NCBI Taxonomy" id="2813651"/>
    <lineage>
        <taxon>Eukaryota</taxon>
        <taxon>Fungi</taxon>
        <taxon>Dikarya</taxon>
        <taxon>Ascomycota</taxon>
        <taxon>Pezizomycotina</taxon>
        <taxon>Orbiliomycetes</taxon>
        <taxon>Orbiliales</taxon>
        <taxon>Orbiliaceae</taxon>
        <taxon>Orbilia</taxon>
    </lineage>
</organism>
<dbReference type="InterPro" id="IPR018790">
    <property type="entry name" value="DUF2358"/>
</dbReference>
<feature type="compositionally biased region" description="Low complexity" evidence="1">
    <location>
        <begin position="266"/>
        <end position="285"/>
    </location>
</feature>
<proteinExistence type="predicted"/>
<comment type="caution">
    <text evidence="2">The sequence shown here is derived from an EMBL/GenBank/DDBJ whole genome shotgun (WGS) entry which is preliminary data.</text>
</comment>